<dbReference type="SUPFAM" id="SSF56655">
    <property type="entry name" value="Carbohydrate phosphatase"/>
    <property type="match status" value="1"/>
</dbReference>
<keyword evidence="3" id="KW-0479">Metal-binding</keyword>
<reference evidence="6" key="1">
    <citation type="submission" date="2018-05" db="EMBL/GenBank/DDBJ databases">
        <authorList>
            <person name="Lanie J.A."/>
            <person name="Ng W.-L."/>
            <person name="Kazmierczak K.M."/>
            <person name="Andrzejewski T.M."/>
            <person name="Davidsen T.M."/>
            <person name="Wayne K.J."/>
            <person name="Tettelin H."/>
            <person name="Glass J.I."/>
            <person name="Rusch D."/>
            <person name="Podicherti R."/>
            <person name="Tsui H.-C.T."/>
            <person name="Winkler M.E."/>
        </authorList>
    </citation>
    <scope>NUCLEOTIDE SEQUENCE</scope>
</reference>
<dbReference type="InterPro" id="IPR051090">
    <property type="entry name" value="Inositol_monoP_superfamily"/>
</dbReference>
<dbReference type="EMBL" id="UINC01163289">
    <property type="protein sequence ID" value="SVD63523.1"/>
    <property type="molecule type" value="Genomic_DNA"/>
</dbReference>
<evidence type="ECO:0000256" key="1">
    <source>
        <dbReference type="ARBA" id="ARBA00001946"/>
    </source>
</evidence>
<protein>
    <recommendedName>
        <fullName evidence="7">Histidinol-phosphatase</fullName>
    </recommendedName>
</protein>
<name>A0A382WXT1_9ZZZZ</name>
<keyword evidence="5" id="KW-0460">Magnesium</keyword>
<dbReference type="Pfam" id="PF00459">
    <property type="entry name" value="Inositol_P"/>
    <property type="match status" value="1"/>
</dbReference>
<dbReference type="Gene3D" id="3.40.190.80">
    <property type="match status" value="1"/>
</dbReference>
<sequence>LDPIDGTRAFIAGLPMFGTLIGLGYQGQPLLGVVDQPIMKDRFIGTAKGSFLNGNAIKTRKCDRLDRAIYAVTDPRMMATPAQEVVFQRLMRETHLTQFGGNCCAYAMLASGSIDLITENDLQPWDIFALIPVIEGAGGIVTSWTGSPAQKSAAVVACGDPSLHKDVLPILKMAS</sequence>
<evidence type="ECO:0000313" key="6">
    <source>
        <dbReference type="EMBL" id="SVD63523.1"/>
    </source>
</evidence>
<evidence type="ECO:0000256" key="2">
    <source>
        <dbReference type="ARBA" id="ARBA00009759"/>
    </source>
</evidence>
<evidence type="ECO:0000256" key="3">
    <source>
        <dbReference type="ARBA" id="ARBA00022723"/>
    </source>
</evidence>
<dbReference type="InterPro" id="IPR000760">
    <property type="entry name" value="Inositol_monophosphatase-like"/>
</dbReference>
<evidence type="ECO:0008006" key="7">
    <source>
        <dbReference type="Google" id="ProtNLM"/>
    </source>
</evidence>
<gene>
    <name evidence="6" type="ORF">METZ01_LOCUS416377</name>
</gene>
<dbReference type="GO" id="GO:0000105">
    <property type="term" value="P:L-histidine biosynthetic process"/>
    <property type="evidence" value="ECO:0007669"/>
    <property type="project" value="TreeGrafter"/>
</dbReference>
<dbReference type="PRINTS" id="PR00377">
    <property type="entry name" value="IMPHPHTASES"/>
</dbReference>
<evidence type="ECO:0000256" key="4">
    <source>
        <dbReference type="ARBA" id="ARBA00022801"/>
    </source>
</evidence>
<feature type="non-terminal residue" evidence="6">
    <location>
        <position position="1"/>
    </location>
</feature>
<comment type="cofactor">
    <cofactor evidence="1">
        <name>Mg(2+)</name>
        <dbReference type="ChEBI" id="CHEBI:18420"/>
    </cofactor>
</comment>
<dbReference type="GO" id="GO:0016791">
    <property type="term" value="F:phosphatase activity"/>
    <property type="evidence" value="ECO:0007669"/>
    <property type="project" value="UniProtKB-ARBA"/>
</dbReference>
<dbReference type="Gene3D" id="3.30.540.10">
    <property type="entry name" value="Fructose-1,6-Bisphosphatase, subunit A, domain 1"/>
    <property type="match status" value="1"/>
</dbReference>
<organism evidence="6">
    <name type="scientific">marine metagenome</name>
    <dbReference type="NCBI Taxonomy" id="408172"/>
    <lineage>
        <taxon>unclassified sequences</taxon>
        <taxon>metagenomes</taxon>
        <taxon>ecological metagenomes</taxon>
    </lineage>
</organism>
<accession>A0A382WXT1</accession>
<dbReference type="PANTHER" id="PTHR43200:SF6">
    <property type="entry name" value="3'(2'),5'-BISPHOSPHATE NUCLEOTIDASE"/>
    <property type="match status" value="1"/>
</dbReference>
<dbReference type="PANTHER" id="PTHR43200">
    <property type="entry name" value="PHOSPHATASE"/>
    <property type="match status" value="1"/>
</dbReference>
<dbReference type="AlphaFoldDB" id="A0A382WXT1"/>
<proteinExistence type="inferred from homology"/>
<keyword evidence="4" id="KW-0378">Hydrolase</keyword>
<evidence type="ECO:0000256" key="5">
    <source>
        <dbReference type="ARBA" id="ARBA00022842"/>
    </source>
</evidence>
<comment type="similarity">
    <text evidence="2">Belongs to the inositol monophosphatase superfamily.</text>
</comment>
<dbReference type="GO" id="GO:0046872">
    <property type="term" value="F:metal ion binding"/>
    <property type="evidence" value="ECO:0007669"/>
    <property type="project" value="UniProtKB-KW"/>
</dbReference>